<reference evidence="1" key="1">
    <citation type="submission" date="2018-02" db="EMBL/GenBank/DDBJ databases">
        <title>Rhizophora mucronata_Transcriptome.</title>
        <authorList>
            <person name="Meera S.P."/>
            <person name="Sreeshan A."/>
            <person name="Augustine A."/>
        </authorList>
    </citation>
    <scope>NUCLEOTIDE SEQUENCE</scope>
    <source>
        <tissue evidence="1">Leaf</tissue>
    </source>
</reference>
<accession>A0A2P2P7S5</accession>
<name>A0A2P2P7S5_RHIMU</name>
<evidence type="ECO:0000313" key="1">
    <source>
        <dbReference type="EMBL" id="MBX50671.1"/>
    </source>
</evidence>
<sequence>MWLKIESKKGYQKMIINPNDMSNYFFPNHPGLQHTQVDKQKHSVKLCNCEDTYDKFKENKNSTQGFNETYCIASNAQDDTNLF</sequence>
<dbReference type="EMBL" id="GGEC01070187">
    <property type="protein sequence ID" value="MBX50671.1"/>
    <property type="molecule type" value="Transcribed_RNA"/>
</dbReference>
<proteinExistence type="predicted"/>
<organism evidence="1">
    <name type="scientific">Rhizophora mucronata</name>
    <name type="common">Asiatic mangrove</name>
    <dbReference type="NCBI Taxonomy" id="61149"/>
    <lineage>
        <taxon>Eukaryota</taxon>
        <taxon>Viridiplantae</taxon>
        <taxon>Streptophyta</taxon>
        <taxon>Embryophyta</taxon>
        <taxon>Tracheophyta</taxon>
        <taxon>Spermatophyta</taxon>
        <taxon>Magnoliopsida</taxon>
        <taxon>eudicotyledons</taxon>
        <taxon>Gunneridae</taxon>
        <taxon>Pentapetalae</taxon>
        <taxon>rosids</taxon>
        <taxon>fabids</taxon>
        <taxon>Malpighiales</taxon>
        <taxon>Rhizophoraceae</taxon>
        <taxon>Rhizophora</taxon>
    </lineage>
</organism>
<dbReference type="AlphaFoldDB" id="A0A2P2P7S5"/>
<protein>
    <submittedName>
        <fullName evidence="1">Uncharacterized protein</fullName>
    </submittedName>
</protein>